<proteinExistence type="predicted"/>
<evidence type="ECO:0000313" key="2">
    <source>
        <dbReference type="Proteomes" id="UP000321807"/>
    </source>
</evidence>
<dbReference type="SUPFAM" id="SSF52540">
    <property type="entry name" value="P-loop containing nucleoside triphosphate hydrolases"/>
    <property type="match status" value="1"/>
</dbReference>
<reference evidence="1 2" key="1">
    <citation type="submission" date="2019-08" db="EMBL/GenBank/DDBJ databases">
        <title>Complete genome sequence of Rhodanobacter glycinis strain T01E-68 isolated from tomato root.</title>
        <authorList>
            <person name="Weon H.-Y."/>
            <person name="Lee S.A."/>
        </authorList>
    </citation>
    <scope>NUCLEOTIDE SEQUENCE [LARGE SCALE GENOMIC DNA]</scope>
    <source>
        <strain evidence="1 2">T01E-68</strain>
    </source>
</reference>
<protein>
    <recommendedName>
        <fullName evidence="3">ATP-binding protein</fullName>
    </recommendedName>
</protein>
<dbReference type="EMBL" id="CP042807">
    <property type="protein sequence ID" value="QEE25706.1"/>
    <property type="molecule type" value="Genomic_DNA"/>
</dbReference>
<evidence type="ECO:0000313" key="1">
    <source>
        <dbReference type="EMBL" id="QEE25706.1"/>
    </source>
</evidence>
<evidence type="ECO:0008006" key="3">
    <source>
        <dbReference type="Google" id="ProtNLM"/>
    </source>
</evidence>
<gene>
    <name evidence="1" type="ORF">CS053_15240</name>
</gene>
<organism evidence="1 2">
    <name type="scientific">Rhodanobacter glycinis</name>
    <dbReference type="NCBI Taxonomy" id="582702"/>
    <lineage>
        <taxon>Bacteria</taxon>
        <taxon>Pseudomonadati</taxon>
        <taxon>Pseudomonadota</taxon>
        <taxon>Gammaproteobacteria</taxon>
        <taxon>Lysobacterales</taxon>
        <taxon>Rhodanobacteraceae</taxon>
        <taxon>Rhodanobacter</taxon>
    </lineage>
</organism>
<dbReference type="Proteomes" id="UP000321807">
    <property type="component" value="Chromosome"/>
</dbReference>
<sequence>MAAETYINSIDDLAAHEEVATPMHHRITLFDDNGQRKAQATVLTEIGQEHYLFHDPDGEAFARVTVADHAEVLRITGSEYRDLLGRAYYLLSGAGANRNAITDAVATLTATARYGGPEEPVHLRVGATDNGIVIDTGAADWAVIEVTASGWRIVRQHGVNFRRTTKATALPVPGEADFSLIWKYVNVEVADRVLVAGWLLAVLRPHGPFPILLLLGEQGTGKSNSSRILKSLTDPSGVPLRPPPRDDRDLLVAALNSWVLALDNLSGATPQLSDALCRLATGGALAGRKLYTDTEESAHNIQRPVILNGIDDLASRPDLAERCIHLTLPTLTTRTTEAELAAQFKVDAPKIMAALLDGVALALRDVATVNIGVLPRMADFAKWAAAGVPAVGFTAESFITAYRSNQADAVALGLESSAVACTIRSFVERQGHWKGTARELLSRLNHEAEADRNMPGWPHSPKGLQTILRRLAPSLRSVGIHVERGRDSANQYVALSCKPRGKLPQVPQPPEEPDGRMAVVAHAREACTVAAASVEFDL</sequence>
<name>A0A5B9E6H9_9GAMM</name>
<dbReference type="AlphaFoldDB" id="A0A5B9E6H9"/>
<dbReference type="RefSeq" id="WP_147628025.1">
    <property type="nucleotide sequence ID" value="NZ_CP042807.1"/>
</dbReference>
<dbReference type="KEGG" id="rgl:CS053_15240"/>
<accession>A0A5B9E6H9</accession>
<dbReference type="InterPro" id="IPR027417">
    <property type="entry name" value="P-loop_NTPase"/>
</dbReference>